<reference evidence="9 10" key="1">
    <citation type="journal article" date="2009" name="PLoS ONE">
        <title>The complete genome of Teredinibacter turnerae T7901: an intracellular endosymbiont of marine wood-boring bivalves (shipworms).</title>
        <authorList>
            <person name="Yang J.C."/>
            <person name="Madupu R."/>
            <person name="Durkin A.S."/>
            <person name="Ekborg N.A."/>
            <person name="Pedamallu C.S."/>
            <person name="Hostetler J.B."/>
            <person name="Radune D."/>
            <person name="Toms B.S."/>
            <person name="Henrissat B."/>
            <person name="Coutinho P.M."/>
            <person name="Schwarz S."/>
            <person name="Field L."/>
            <person name="Trindade-Silva A.E."/>
            <person name="Soares C.A.G."/>
            <person name="Elshahawi S."/>
            <person name="Hanora A."/>
            <person name="Schmidt E.W."/>
            <person name="Haygood M.G."/>
            <person name="Posfai J."/>
            <person name="Benner J."/>
            <person name="Madinger C."/>
            <person name="Nove J."/>
            <person name="Anton B."/>
            <person name="Chaudhary K."/>
            <person name="Foster J."/>
            <person name="Holman A."/>
            <person name="Kumar S."/>
            <person name="Lessard P.A."/>
            <person name="Luyten Y.A."/>
            <person name="Slatko B."/>
            <person name="Wood N."/>
            <person name="Wu B."/>
            <person name="Teplitski M."/>
            <person name="Mougous J.D."/>
            <person name="Ward N."/>
            <person name="Eisen J.A."/>
            <person name="Badger J.H."/>
            <person name="Distel D.L."/>
        </authorList>
    </citation>
    <scope>NUCLEOTIDE SEQUENCE [LARGE SCALE GENOMIC DNA]</scope>
    <source>
        <strain evidence="10">ATCC 39867 / T7901</strain>
    </source>
</reference>
<dbReference type="PANTHER" id="PTHR33406">
    <property type="entry name" value="MEMBRANE PROTEIN MJ1562-RELATED"/>
    <property type="match status" value="1"/>
</dbReference>
<comment type="subcellular location">
    <subcellularLocation>
        <location evidence="1">Cell membrane</location>
        <topology evidence="1">Multi-pass membrane protein</topology>
    </subcellularLocation>
</comment>
<feature type="transmembrane region" description="Helical" evidence="7">
    <location>
        <begin position="674"/>
        <end position="692"/>
    </location>
</feature>
<organism evidence="9 10">
    <name type="scientific">Teredinibacter turnerae (strain ATCC 39867 / T7901)</name>
    <dbReference type="NCBI Taxonomy" id="377629"/>
    <lineage>
        <taxon>Bacteria</taxon>
        <taxon>Pseudomonadati</taxon>
        <taxon>Pseudomonadota</taxon>
        <taxon>Gammaproteobacteria</taxon>
        <taxon>Cellvibrionales</taxon>
        <taxon>Cellvibrionaceae</taxon>
        <taxon>Teredinibacter</taxon>
    </lineage>
</organism>
<evidence type="ECO:0000256" key="4">
    <source>
        <dbReference type="ARBA" id="ARBA00022692"/>
    </source>
</evidence>
<feature type="transmembrane region" description="Helical" evidence="7">
    <location>
        <begin position="699"/>
        <end position="721"/>
    </location>
</feature>
<dbReference type="InterPro" id="IPR004869">
    <property type="entry name" value="MMPL_dom"/>
</dbReference>
<feature type="transmembrane region" description="Helical" evidence="7">
    <location>
        <begin position="306"/>
        <end position="325"/>
    </location>
</feature>
<proteinExistence type="inferred from homology"/>
<evidence type="ECO:0000313" key="10">
    <source>
        <dbReference type="Proteomes" id="UP000009080"/>
    </source>
</evidence>
<dbReference type="InterPro" id="IPR000731">
    <property type="entry name" value="SSD"/>
</dbReference>
<feature type="transmembrane region" description="Helical" evidence="7">
    <location>
        <begin position="404"/>
        <end position="430"/>
    </location>
</feature>
<dbReference type="Pfam" id="PF03176">
    <property type="entry name" value="MMPL"/>
    <property type="match status" value="2"/>
</dbReference>
<dbReference type="Proteomes" id="UP000009080">
    <property type="component" value="Chromosome"/>
</dbReference>
<evidence type="ECO:0000256" key="7">
    <source>
        <dbReference type="SAM" id="Phobius"/>
    </source>
</evidence>
<feature type="transmembrane region" description="Helical" evidence="7">
    <location>
        <begin position="280"/>
        <end position="299"/>
    </location>
</feature>
<evidence type="ECO:0000256" key="2">
    <source>
        <dbReference type="ARBA" id="ARBA00010157"/>
    </source>
</evidence>
<dbReference type="KEGG" id="ttu:TERTU_1995"/>
<feature type="transmembrane region" description="Helical" evidence="7">
    <location>
        <begin position="377"/>
        <end position="398"/>
    </location>
</feature>
<evidence type="ECO:0000256" key="5">
    <source>
        <dbReference type="ARBA" id="ARBA00022989"/>
    </source>
</evidence>
<dbReference type="GO" id="GO:0005886">
    <property type="term" value="C:plasma membrane"/>
    <property type="evidence" value="ECO:0007669"/>
    <property type="project" value="UniProtKB-SubCell"/>
</dbReference>
<feature type="transmembrane region" description="Helical" evidence="7">
    <location>
        <begin position="802"/>
        <end position="826"/>
    </location>
</feature>
<dbReference type="InterPro" id="IPR050545">
    <property type="entry name" value="Mycobact_MmpL"/>
</dbReference>
<comment type="similarity">
    <text evidence="2">Belongs to the resistance-nodulation-cell division (RND) (TC 2.A.6) family. MmpL subfamily.</text>
</comment>
<dbReference type="HOGENOM" id="CLU_008861_1_0_6"/>
<keyword evidence="4 7" id="KW-0812">Transmembrane</keyword>
<name>C5BIM3_TERTT</name>
<feature type="transmembrane region" description="Helical" evidence="7">
    <location>
        <begin position="20"/>
        <end position="39"/>
    </location>
</feature>
<feature type="transmembrane region" description="Helical" evidence="7">
    <location>
        <begin position="770"/>
        <end position="790"/>
    </location>
</feature>
<feature type="transmembrane region" description="Helical" evidence="7">
    <location>
        <begin position="727"/>
        <end position="749"/>
    </location>
</feature>
<keyword evidence="5 7" id="KW-1133">Transmembrane helix</keyword>
<evidence type="ECO:0000256" key="3">
    <source>
        <dbReference type="ARBA" id="ARBA00022475"/>
    </source>
</evidence>
<dbReference type="AlphaFoldDB" id="C5BIM3"/>
<dbReference type="Gene3D" id="1.20.1640.10">
    <property type="entry name" value="Multidrug efflux transporter AcrB transmembrane domain"/>
    <property type="match status" value="2"/>
</dbReference>
<dbReference type="PANTHER" id="PTHR33406:SF6">
    <property type="entry name" value="MEMBRANE PROTEIN YDGH-RELATED"/>
    <property type="match status" value="1"/>
</dbReference>
<dbReference type="STRING" id="377629.TERTU_1995"/>
<sequence>MMKNIFEQFFAALPGAIWKFRWLVLLCYGLLVAVCFVGAGKVEKDDSLKAWFGKDSDIFKNQRKFDTTFGSNEDVYIVVEAKDGDIFTAESLSALLALHNELAAYGVDIQNNPDTPLRHTREVISLVNVQVTEVEGNNLFVREFIGPTIPVSAEKRAALKASALENPELRLAFISDNAKYAAISIKTDFGETLKAKSAGEHNLAGSDELMLDMAWEVDESSPSAEETFEEAEKDYDEYYKYMESIRAKVKSAGVDDAFNVYYAGLPEIIYFQMDVLDAEMPVIFSGLFLLIFILLLIVFRHMAGVVWPIVIVVLSVLFTVGFIGWSGVPSSSLSDPMILLIVLISVADAVHLISTFNFQRKEGEQKPVALSNAFRKAGLSCFFTTITTVVGFGSLWIAKPSVPIANFGFFCAVGILCAFFVTITLLPLMLRCWAPGAPKLDSVNGAQRDFSAPVFRLVDSHPGKIIAGFAIGCVLFGVGFVHLKVDTNVIEGYKPDSYIRKAFDVADQNMGGTQNIDFMIDLNEENALYDADVLLRIDEFQRKIESEFPDLVVTGISIADVMKRVNQQLHSDDPAHYAMPETSGEVSQLLFLFNNVSPEERRKLVSDEFDATRIAFMVRNAGSTAYVDLIAESNRWFAETFSPLAQTYPEMELVNAGGVVTFMHLFDRIAHSQLTSFLTTLGMVAIMLLFVFRSFYLSVLALVSSVVPIGLTFGAMGWLGIDLNQFTMIVAPIILGIAVDDSIHLINKLRMCLSKTSDMHIAVREALREVIQPLAFTSIVLSGGLLTMMYSSDASFQAFGYLSALAILSAFVADVLLIPSICLYVVRYKKPVAQTQAASAQAVSH</sequence>
<keyword evidence="3" id="KW-1003">Cell membrane</keyword>
<feature type="transmembrane region" description="Helical" evidence="7">
    <location>
        <begin position="337"/>
        <end position="356"/>
    </location>
</feature>
<keyword evidence="6 7" id="KW-0472">Membrane</keyword>
<feature type="transmembrane region" description="Helical" evidence="7">
    <location>
        <begin position="465"/>
        <end position="483"/>
    </location>
</feature>
<evidence type="ECO:0000256" key="6">
    <source>
        <dbReference type="ARBA" id="ARBA00023136"/>
    </source>
</evidence>
<keyword evidence="10" id="KW-1185">Reference proteome</keyword>
<feature type="domain" description="SSD" evidence="8">
    <location>
        <begin position="650"/>
        <end position="824"/>
    </location>
</feature>
<evidence type="ECO:0000313" key="9">
    <source>
        <dbReference type="EMBL" id="ACR13969.1"/>
    </source>
</evidence>
<dbReference type="EMBL" id="CP001614">
    <property type="protein sequence ID" value="ACR13969.1"/>
    <property type="molecule type" value="Genomic_DNA"/>
</dbReference>
<dbReference type="PROSITE" id="PS50156">
    <property type="entry name" value="SSD"/>
    <property type="match status" value="2"/>
</dbReference>
<dbReference type="SUPFAM" id="SSF82866">
    <property type="entry name" value="Multidrug efflux transporter AcrB transmembrane domain"/>
    <property type="match status" value="2"/>
</dbReference>
<protein>
    <submittedName>
        <fullName evidence="9">Membrane protein</fullName>
    </submittedName>
</protein>
<gene>
    <name evidence="9" type="ordered locus">TERTU_1995</name>
</gene>
<dbReference type="eggNOG" id="COG1033">
    <property type="taxonomic scope" value="Bacteria"/>
</dbReference>
<accession>C5BIM3</accession>
<evidence type="ECO:0000259" key="8">
    <source>
        <dbReference type="PROSITE" id="PS50156"/>
    </source>
</evidence>
<feature type="domain" description="SSD" evidence="8">
    <location>
        <begin position="309"/>
        <end position="432"/>
    </location>
</feature>
<evidence type="ECO:0000256" key="1">
    <source>
        <dbReference type="ARBA" id="ARBA00004651"/>
    </source>
</evidence>